<sequence>MTDRKNEPVQLPEPWEDVRLYGTENHKLHAVNSEFREVLEYIEDKNPPKHPFAVGRMGLFEFAKHAEWKLVRNTANGMIVALLLGTTYSGQPDGIGVNFRLLEMFIVAQPYTEDISTTDLHDFPLKAIISAYLKVRWSREVVVNRGMLLNCPKEAGIPTLYWNDEDIPRACPPKNILTPLPVEYSRRNWFYALVAEQYDAVAEKYPNANAANKMVEINSDVAPGSVRRWITKARKMGLLLPADWKRGDSDAA</sequence>
<dbReference type="AlphaFoldDB" id="A0AAV2W1T5"/>
<evidence type="ECO:0000313" key="1">
    <source>
        <dbReference type="EMBL" id="CDI67241.1"/>
    </source>
</evidence>
<organism evidence="1 2">
    <name type="scientific">Bifidobacterium animalis subsp. animalis IM386</name>
    <dbReference type="NCBI Taxonomy" id="1402194"/>
    <lineage>
        <taxon>Bacteria</taxon>
        <taxon>Bacillati</taxon>
        <taxon>Actinomycetota</taxon>
        <taxon>Actinomycetes</taxon>
        <taxon>Bifidobacteriales</taxon>
        <taxon>Bifidobacteriaceae</taxon>
        <taxon>Bifidobacterium</taxon>
    </lineage>
</organism>
<name>A0AAV2W1T5_9BIFI</name>
<gene>
    <name evidence="1" type="ORF">BANIM336_00550</name>
</gene>
<dbReference type="RefSeq" id="WP_014697125.1">
    <property type="nucleotide sequence ID" value="NZ_CBUQ010000005.1"/>
</dbReference>
<evidence type="ECO:0000313" key="2">
    <source>
        <dbReference type="Proteomes" id="UP000035645"/>
    </source>
</evidence>
<dbReference type="EMBL" id="CBUQ010000005">
    <property type="protein sequence ID" value="CDI67241.1"/>
    <property type="molecule type" value="Genomic_DNA"/>
</dbReference>
<reference evidence="1 2" key="2">
    <citation type="submission" date="2015-01" db="EMBL/GenBank/DDBJ databases">
        <title>Genome sequence of a Bifidobacterium animalis strain.</title>
        <authorList>
            <person name="Bogovic-Matijasic B."/>
            <person name="Hacin B."/>
            <person name="Citar M."/>
            <person name="Svigelj K."/>
            <person name="Stempelj M."/>
            <person name="Rogelj I."/>
        </authorList>
    </citation>
    <scope>NUCLEOTIDE SEQUENCE [LARGE SCALE GENOMIC DNA]</scope>
    <source>
        <strain evidence="1 2">IM386</strain>
    </source>
</reference>
<accession>A0AAV2W1T5</accession>
<comment type="caution">
    <text evidence="1">The sequence shown here is derived from an EMBL/GenBank/DDBJ whole genome shotgun (WGS) entry which is preliminary data.</text>
</comment>
<reference evidence="1 2" key="1">
    <citation type="submission" date="2013-10" db="EMBL/GenBank/DDBJ databases">
        <authorList>
            <person name="Manrique M."/>
        </authorList>
    </citation>
    <scope>NUCLEOTIDE SEQUENCE [LARGE SCALE GENOMIC DNA]</scope>
    <source>
        <strain evidence="1 2">IM386</strain>
    </source>
</reference>
<dbReference type="Proteomes" id="UP000035645">
    <property type="component" value="Unassembled WGS sequence"/>
</dbReference>
<protein>
    <submittedName>
        <fullName evidence="1">Uncharacterized protein</fullName>
    </submittedName>
</protein>
<proteinExistence type="predicted"/>